<dbReference type="Proteomes" id="UP000230750">
    <property type="component" value="Unassembled WGS sequence"/>
</dbReference>
<keyword evidence="5" id="KW-0904">Protein phosphatase</keyword>
<evidence type="ECO:0000256" key="2">
    <source>
        <dbReference type="ARBA" id="ARBA00013064"/>
    </source>
</evidence>
<proteinExistence type="predicted"/>
<reference evidence="12 13" key="1">
    <citation type="journal article" date="2017" name="PLoS Biol.">
        <title>The sea cucumber genome provides insights into morphological evolution and visceral regeneration.</title>
        <authorList>
            <person name="Zhang X."/>
            <person name="Sun L."/>
            <person name="Yuan J."/>
            <person name="Sun Y."/>
            <person name="Gao Y."/>
            <person name="Zhang L."/>
            <person name="Li S."/>
            <person name="Dai H."/>
            <person name="Hamel J.F."/>
            <person name="Liu C."/>
            <person name="Yu Y."/>
            <person name="Liu S."/>
            <person name="Lin W."/>
            <person name="Guo K."/>
            <person name="Jin S."/>
            <person name="Xu P."/>
            <person name="Storey K.B."/>
            <person name="Huan P."/>
            <person name="Zhang T."/>
            <person name="Zhou Y."/>
            <person name="Zhang J."/>
            <person name="Lin C."/>
            <person name="Li X."/>
            <person name="Xing L."/>
            <person name="Huo D."/>
            <person name="Sun M."/>
            <person name="Wang L."/>
            <person name="Mercier A."/>
            <person name="Li F."/>
            <person name="Yang H."/>
            <person name="Xiang J."/>
        </authorList>
    </citation>
    <scope>NUCLEOTIDE SEQUENCE [LARGE SCALE GENOMIC DNA]</scope>
    <source>
        <strain evidence="12">Shaxun</strain>
        <tissue evidence="12">Muscle</tissue>
    </source>
</reference>
<evidence type="ECO:0000256" key="5">
    <source>
        <dbReference type="ARBA" id="ARBA00022912"/>
    </source>
</evidence>
<dbReference type="PRINTS" id="PR00700">
    <property type="entry name" value="PRTYPHPHTASE"/>
</dbReference>
<keyword evidence="6 8" id="KW-0472">Membrane</keyword>
<dbReference type="InterPro" id="IPR003595">
    <property type="entry name" value="Tyr_Pase_cat"/>
</dbReference>
<evidence type="ECO:0000259" key="10">
    <source>
        <dbReference type="PROSITE" id="PS50056"/>
    </source>
</evidence>
<dbReference type="Gene3D" id="2.60.40.10">
    <property type="entry name" value="Immunoglobulins"/>
    <property type="match status" value="3"/>
</dbReference>
<evidence type="ECO:0000313" key="12">
    <source>
        <dbReference type="EMBL" id="PIK54112.1"/>
    </source>
</evidence>
<dbReference type="InterPro" id="IPR036116">
    <property type="entry name" value="FN3_sf"/>
</dbReference>
<feature type="transmembrane region" description="Helical" evidence="8">
    <location>
        <begin position="297"/>
        <end position="321"/>
    </location>
</feature>
<comment type="caution">
    <text evidence="12">The sequence shown here is derived from an EMBL/GenBank/DDBJ whole genome shotgun (WGS) entry which is preliminary data.</text>
</comment>
<evidence type="ECO:0000256" key="7">
    <source>
        <dbReference type="ARBA" id="ARBA00051722"/>
    </source>
</evidence>
<dbReference type="GO" id="GO:0004725">
    <property type="term" value="F:protein tyrosine phosphatase activity"/>
    <property type="evidence" value="ECO:0007669"/>
    <property type="project" value="UniProtKB-EC"/>
</dbReference>
<sequence length="779" mass="88999">MISTNQIPEPAWEWLKCDPTRYEYEYVIRYVNQDELGNSSRRRREADGFVKVPQDSREAVVSDLAPCTQYSISISVMNIAEKESDPAKASGLTFSEKPTVSPKILSLEAIGPTQLHLEWESMTDIPSDALKCDPKFGFSYVIHYSSDEDEPVAVEVGSQETRLEITNLEPCVEYLVSIAIKNRAGVISDGNMRKNFTGAIPPIGTLKLSLTNGRKRRAIAQWDELLCGERRGRVWYEYKFWLSEDEIPSEWQVTFKTVNVFSRLKRGASYNMTVRPVTLAGYGPESSQQITIPEGNLVLILVILAVIAVIFIILLLIMLYCKRRKRWKKYSVRRMSQPDVIAVIDEDDSDSGSEIIDEEMMNNMSVDPSGVYENHAFSISSMVIPAHHMNQPTPKILPPVSMAYFPVFVRERRNNDGELFRLEYNTLNPNEHGSRIEASKQENQMKNRNSNLVTYDNSRVILEKTNADPHSDYINASYISNCKREHFYIATQGPNSVTKGDFWRMVLQEDCNTIVMLCNLVENKRVTCNRYWPKKETKNAMFGNMSIILKHEEARENFIIRELIVVDGKHTKRKVTQLHYTGWPEVGVPKTSRNLWQVIDLANKNMKHKKGKGPMIVHCSSGCGRTGTFIAMDAMIKEFEKTGKIDIFAFVDQMRKQRTSMVQEQGQYEFIFCAIFEKYFVGDGVLKCDGYSETLKTWQADGVLAKLYKMFDYLNPSTLNINRNDYRPYLLTEVPHDMESSDYINASFFNVSQKSRNGKDGSCSPCVTLHPPPATSFPP</sequence>
<dbReference type="InterPro" id="IPR000387">
    <property type="entry name" value="Tyr_Pase_dom"/>
</dbReference>
<feature type="domain" description="Tyrosine-protein phosphatase" evidence="9">
    <location>
        <begin position="420"/>
        <end position="678"/>
    </location>
</feature>
<evidence type="ECO:0000259" key="11">
    <source>
        <dbReference type="PROSITE" id="PS50853"/>
    </source>
</evidence>
<feature type="domain" description="Fibronectin type-III" evidence="11">
    <location>
        <begin position="101"/>
        <end position="203"/>
    </location>
</feature>
<evidence type="ECO:0000256" key="4">
    <source>
        <dbReference type="ARBA" id="ARBA00022801"/>
    </source>
</evidence>
<dbReference type="InterPro" id="IPR050348">
    <property type="entry name" value="Protein-Tyr_Phosphatase"/>
</dbReference>
<dbReference type="SMART" id="SM00060">
    <property type="entry name" value="FN3"/>
    <property type="match status" value="2"/>
</dbReference>
<dbReference type="FunFam" id="3.90.190.10:FF:000102">
    <property type="entry name" value="Receptor-type tyrosine-protein phosphatase"/>
    <property type="match status" value="1"/>
</dbReference>
<evidence type="ECO:0000256" key="6">
    <source>
        <dbReference type="ARBA" id="ARBA00023136"/>
    </source>
</evidence>
<keyword evidence="12" id="KW-0675">Receptor</keyword>
<accession>A0A2G8L1L0</accession>
<evidence type="ECO:0000256" key="8">
    <source>
        <dbReference type="SAM" id="Phobius"/>
    </source>
</evidence>
<dbReference type="PANTHER" id="PTHR19134">
    <property type="entry name" value="RECEPTOR-TYPE TYROSINE-PROTEIN PHOSPHATASE"/>
    <property type="match status" value="1"/>
</dbReference>
<dbReference type="Gene3D" id="3.90.190.10">
    <property type="entry name" value="Protein tyrosine phosphatase superfamily"/>
    <property type="match status" value="1"/>
</dbReference>
<dbReference type="PANTHER" id="PTHR19134:SF560">
    <property type="entry name" value="PROTEIN-TYROSINE-PHOSPHATASE"/>
    <property type="match status" value="1"/>
</dbReference>
<name>A0A2G8L1L0_STIJA</name>
<evidence type="ECO:0000256" key="1">
    <source>
        <dbReference type="ARBA" id="ARBA00004167"/>
    </source>
</evidence>
<dbReference type="EC" id="3.1.3.48" evidence="2"/>
<dbReference type="SMART" id="SM00194">
    <property type="entry name" value="PTPc"/>
    <property type="match status" value="1"/>
</dbReference>
<dbReference type="EMBL" id="MRZV01000263">
    <property type="protein sequence ID" value="PIK54112.1"/>
    <property type="molecule type" value="Genomic_DNA"/>
</dbReference>
<keyword evidence="8" id="KW-0812">Transmembrane</keyword>
<dbReference type="InterPro" id="IPR000242">
    <property type="entry name" value="PTP_cat"/>
</dbReference>
<evidence type="ECO:0000313" key="13">
    <source>
        <dbReference type="Proteomes" id="UP000230750"/>
    </source>
</evidence>
<keyword evidence="8" id="KW-1133">Transmembrane helix</keyword>
<dbReference type="SUPFAM" id="SSF52799">
    <property type="entry name" value="(Phosphotyrosine protein) phosphatases II"/>
    <property type="match status" value="1"/>
</dbReference>
<dbReference type="PROSITE" id="PS50055">
    <property type="entry name" value="TYR_PHOSPHATASE_PTP"/>
    <property type="match status" value="1"/>
</dbReference>
<dbReference type="SUPFAM" id="SSF49265">
    <property type="entry name" value="Fibronectin type III"/>
    <property type="match status" value="1"/>
</dbReference>
<dbReference type="AlphaFoldDB" id="A0A2G8L1L0"/>
<dbReference type="InterPro" id="IPR003961">
    <property type="entry name" value="FN3_dom"/>
</dbReference>
<dbReference type="PROSITE" id="PS50056">
    <property type="entry name" value="TYR_PHOSPHATASE_2"/>
    <property type="match status" value="1"/>
</dbReference>
<comment type="subcellular location">
    <subcellularLocation>
        <location evidence="1">Membrane</location>
        <topology evidence="1">Single-pass membrane protein</topology>
    </subcellularLocation>
</comment>
<keyword evidence="13" id="KW-1185">Reference proteome</keyword>
<protein>
    <recommendedName>
        <fullName evidence="2">protein-tyrosine-phosphatase</fullName>
        <ecNumber evidence="2">3.1.3.48</ecNumber>
    </recommendedName>
</protein>
<keyword evidence="4" id="KW-0378">Hydrolase</keyword>
<dbReference type="InterPro" id="IPR016130">
    <property type="entry name" value="Tyr_Pase_AS"/>
</dbReference>
<dbReference type="SMART" id="SM00404">
    <property type="entry name" value="PTPc_motif"/>
    <property type="match status" value="1"/>
</dbReference>
<dbReference type="PROSITE" id="PS50853">
    <property type="entry name" value="FN3"/>
    <property type="match status" value="1"/>
</dbReference>
<dbReference type="InterPro" id="IPR029021">
    <property type="entry name" value="Prot-tyrosine_phosphatase-like"/>
</dbReference>
<feature type="domain" description="Tyrosine specific protein phosphatases" evidence="10">
    <location>
        <begin position="593"/>
        <end position="669"/>
    </location>
</feature>
<dbReference type="STRING" id="307972.A0A2G8L1L0"/>
<evidence type="ECO:0000256" key="3">
    <source>
        <dbReference type="ARBA" id="ARBA00022729"/>
    </source>
</evidence>
<dbReference type="GO" id="GO:0016020">
    <property type="term" value="C:membrane"/>
    <property type="evidence" value="ECO:0007669"/>
    <property type="project" value="UniProtKB-SubCell"/>
</dbReference>
<organism evidence="12 13">
    <name type="scientific">Stichopus japonicus</name>
    <name type="common">Sea cucumber</name>
    <dbReference type="NCBI Taxonomy" id="307972"/>
    <lineage>
        <taxon>Eukaryota</taxon>
        <taxon>Metazoa</taxon>
        <taxon>Echinodermata</taxon>
        <taxon>Eleutherozoa</taxon>
        <taxon>Echinozoa</taxon>
        <taxon>Holothuroidea</taxon>
        <taxon>Aspidochirotacea</taxon>
        <taxon>Aspidochirotida</taxon>
        <taxon>Stichopodidae</taxon>
        <taxon>Apostichopus</taxon>
    </lineage>
</organism>
<comment type="catalytic activity">
    <reaction evidence="7">
        <text>O-phospho-L-tyrosyl-[protein] + H2O = L-tyrosyl-[protein] + phosphate</text>
        <dbReference type="Rhea" id="RHEA:10684"/>
        <dbReference type="Rhea" id="RHEA-COMP:10136"/>
        <dbReference type="Rhea" id="RHEA-COMP:20101"/>
        <dbReference type="ChEBI" id="CHEBI:15377"/>
        <dbReference type="ChEBI" id="CHEBI:43474"/>
        <dbReference type="ChEBI" id="CHEBI:46858"/>
        <dbReference type="ChEBI" id="CHEBI:61978"/>
        <dbReference type="EC" id="3.1.3.48"/>
    </reaction>
</comment>
<dbReference type="CDD" id="cd00063">
    <property type="entry name" value="FN3"/>
    <property type="match status" value="1"/>
</dbReference>
<evidence type="ECO:0000259" key="9">
    <source>
        <dbReference type="PROSITE" id="PS50055"/>
    </source>
</evidence>
<dbReference type="Pfam" id="PF00102">
    <property type="entry name" value="Y_phosphatase"/>
    <property type="match status" value="1"/>
</dbReference>
<dbReference type="PROSITE" id="PS00383">
    <property type="entry name" value="TYR_PHOSPHATASE_1"/>
    <property type="match status" value="1"/>
</dbReference>
<dbReference type="InterPro" id="IPR013783">
    <property type="entry name" value="Ig-like_fold"/>
</dbReference>
<dbReference type="OrthoDB" id="7339949at2759"/>
<keyword evidence="3" id="KW-0732">Signal</keyword>
<gene>
    <name evidence="12" type="ORF">BSL78_08991</name>
</gene>